<comment type="caution">
    <text evidence="1">The sequence shown here is derived from an EMBL/GenBank/DDBJ whole genome shotgun (WGS) entry which is preliminary data.</text>
</comment>
<keyword evidence="2" id="KW-1185">Reference proteome</keyword>
<organism evidence="1 2">
    <name type="scientific">Aristolochia fimbriata</name>
    <name type="common">White veined hardy Dutchman's pipe vine</name>
    <dbReference type="NCBI Taxonomy" id="158543"/>
    <lineage>
        <taxon>Eukaryota</taxon>
        <taxon>Viridiplantae</taxon>
        <taxon>Streptophyta</taxon>
        <taxon>Embryophyta</taxon>
        <taxon>Tracheophyta</taxon>
        <taxon>Spermatophyta</taxon>
        <taxon>Magnoliopsida</taxon>
        <taxon>Magnoliidae</taxon>
        <taxon>Piperales</taxon>
        <taxon>Aristolochiaceae</taxon>
        <taxon>Aristolochia</taxon>
    </lineage>
</organism>
<accession>A0AAV7E4L3</accession>
<evidence type="ECO:0000313" key="1">
    <source>
        <dbReference type="EMBL" id="KAG9443065.1"/>
    </source>
</evidence>
<dbReference type="Proteomes" id="UP000825729">
    <property type="component" value="Unassembled WGS sequence"/>
</dbReference>
<reference evidence="1 2" key="1">
    <citation type="submission" date="2021-07" db="EMBL/GenBank/DDBJ databases">
        <title>The Aristolochia fimbriata genome: insights into angiosperm evolution, floral development and chemical biosynthesis.</title>
        <authorList>
            <person name="Jiao Y."/>
        </authorList>
    </citation>
    <scope>NUCLEOTIDE SEQUENCE [LARGE SCALE GENOMIC DNA]</scope>
    <source>
        <strain evidence="1">IBCAS-2021</strain>
        <tissue evidence="1">Leaf</tissue>
    </source>
</reference>
<proteinExistence type="predicted"/>
<dbReference type="AlphaFoldDB" id="A0AAV7E4L3"/>
<sequence>MNKGAPLSSNWHSNARIPVHLADPKGEDMVLVKEVLSQIKLPIELVEPKGIFNIYVKQGQAKGYTRCFLVPNFEQLQTVKVLLEPRFQIISWIQGIPVTPLARPRLSEVGFATIRKALGEQNVTRLYGCRIFYTEKSREQENWVMLRENKPKNKGNQLIQCYAHGDTKIGCQFYPSFPFRVQDTGGPLGEMSEPEKEIMIKEEKNL</sequence>
<protein>
    <submittedName>
        <fullName evidence="1">Uncharacterized protein</fullName>
    </submittedName>
</protein>
<evidence type="ECO:0000313" key="2">
    <source>
        <dbReference type="Proteomes" id="UP000825729"/>
    </source>
</evidence>
<gene>
    <name evidence="1" type="ORF">H6P81_018919</name>
</gene>
<dbReference type="EMBL" id="JAINDJ010000007">
    <property type="protein sequence ID" value="KAG9443065.1"/>
    <property type="molecule type" value="Genomic_DNA"/>
</dbReference>
<name>A0AAV7E4L3_ARIFI</name>